<dbReference type="SUPFAM" id="SSF52087">
    <property type="entry name" value="CRAL/TRIO domain"/>
    <property type="match status" value="1"/>
</dbReference>
<dbReference type="AlphaFoldDB" id="A0A6C0C3Q9"/>
<dbReference type="InterPro" id="IPR001251">
    <property type="entry name" value="CRAL-TRIO_dom"/>
</dbReference>
<name>A0A6C0C3Q9_9ZZZZ</name>
<accession>A0A6C0C3Q9</accession>
<evidence type="ECO:0000259" key="1">
    <source>
        <dbReference type="Pfam" id="PF00650"/>
    </source>
</evidence>
<reference evidence="2" key="1">
    <citation type="journal article" date="2020" name="Nature">
        <title>Giant virus diversity and host interactions through global metagenomics.</title>
        <authorList>
            <person name="Schulz F."/>
            <person name="Roux S."/>
            <person name="Paez-Espino D."/>
            <person name="Jungbluth S."/>
            <person name="Walsh D.A."/>
            <person name="Denef V.J."/>
            <person name="McMahon K.D."/>
            <person name="Konstantinidis K.T."/>
            <person name="Eloe-Fadrosh E.A."/>
            <person name="Kyrpides N.C."/>
            <person name="Woyke T."/>
        </authorList>
    </citation>
    <scope>NUCLEOTIDE SEQUENCE</scope>
    <source>
        <strain evidence="2">GVMAG-M-3300020185-18</strain>
    </source>
</reference>
<dbReference type="Pfam" id="PF00650">
    <property type="entry name" value="CRAL_TRIO"/>
    <property type="match status" value="1"/>
</dbReference>
<protein>
    <recommendedName>
        <fullName evidence="1">CRAL-TRIO domain-containing protein</fullName>
    </recommendedName>
</protein>
<dbReference type="EMBL" id="MN739316">
    <property type="protein sequence ID" value="QHS98424.1"/>
    <property type="molecule type" value="Genomic_DNA"/>
</dbReference>
<sequence length="144" mass="17124">MTSLVPSRFEELNQRYNKICYLNEENSLVNINVIGCNFRPSLFKSNIGEFLEFVIYISFKALERAKRYDSTTYDIHFHLENCSPANLNVRMCKYIYTEINKIFEDTARKIFVYTNSNFALIAFKLIKSFLERETLQKLQFIKNN</sequence>
<proteinExistence type="predicted"/>
<evidence type="ECO:0000313" key="2">
    <source>
        <dbReference type="EMBL" id="QHS98424.1"/>
    </source>
</evidence>
<feature type="domain" description="CRAL-TRIO" evidence="1">
    <location>
        <begin position="28"/>
        <end position="143"/>
    </location>
</feature>
<organism evidence="2">
    <name type="scientific">viral metagenome</name>
    <dbReference type="NCBI Taxonomy" id="1070528"/>
    <lineage>
        <taxon>unclassified sequences</taxon>
        <taxon>metagenomes</taxon>
        <taxon>organismal metagenomes</taxon>
    </lineage>
</organism>
<dbReference type="InterPro" id="IPR036865">
    <property type="entry name" value="CRAL-TRIO_dom_sf"/>
</dbReference>
<dbReference type="Gene3D" id="3.40.525.10">
    <property type="entry name" value="CRAL-TRIO lipid binding domain"/>
    <property type="match status" value="1"/>
</dbReference>